<keyword evidence="3 9" id="KW-0813">Transport</keyword>
<evidence type="ECO:0000256" key="5">
    <source>
        <dbReference type="ARBA" id="ARBA00022927"/>
    </source>
</evidence>
<evidence type="ECO:0000313" key="11">
    <source>
        <dbReference type="Proteomes" id="UP000231276"/>
    </source>
</evidence>
<accession>A0A2H0DWW9</accession>
<comment type="similarity">
    <text evidence="2 9">Belongs to the SecG family.</text>
</comment>
<evidence type="ECO:0000256" key="3">
    <source>
        <dbReference type="ARBA" id="ARBA00022448"/>
    </source>
</evidence>
<dbReference type="GO" id="GO:0009306">
    <property type="term" value="P:protein secretion"/>
    <property type="evidence" value="ECO:0007669"/>
    <property type="project" value="UniProtKB-UniRule"/>
</dbReference>
<keyword evidence="6 9" id="KW-1133">Transmembrane helix</keyword>
<name>A0A2H0DWW9_9BACT</name>
<organism evidence="10 11">
    <name type="scientific">Candidatus Campbellbacteria bacterium CG22_combo_CG10-13_8_21_14_all_43_18</name>
    <dbReference type="NCBI Taxonomy" id="1974530"/>
    <lineage>
        <taxon>Bacteria</taxon>
        <taxon>Candidatus Campbelliibacteriota</taxon>
    </lineage>
</organism>
<sequence length="72" mass="7358">MANILPIIQIILAVFLSAGILLQQSDAGLGSAFGGGDGGGSRTRRGAEKTLFNLTLIVAVLFVVSAFIALVI</sequence>
<dbReference type="Pfam" id="PF03840">
    <property type="entry name" value="SecG"/>
    <property type="match status" value="1"/>
</dbReference>
<keyword evidence="8 9" id="KW-0472">Membrane</keyword>
<evidence type="ECO:0000256" key="2">
    <source>
        <dbReference type="ARBA" id="ARBA00008445"/>
    </source>
</evidence>
<reference evidence="10 11" key="1">
    <citation type="submission" date="2017-09" db="EMBL/GenBank/DDBJ databases">
        <title>Depth-based differentiation of microbial function through sediment-hosted aquifers and enrichment of novel symbionts in the deep terrestrial subsurface.</title>
        <authorList>
            <person name="Probst A.J."/>
            <person name="Ladd B."/>
            <person name="Jarett J.K."/>
            <person name="Geller-Mcgrath D.E."/>
            <person name="Sieber C.M."/>
            <person name="Emerson J.B."/>
            <person name="Anantharaman K."/>
            <person name="Thomas B.C."/>
            <person name="Malmstrom R."/>
            <person name="Stieglmeier M."/>
            <person name="Klingl A."/>
            <person name="Woyke T."/>
            <person name="Ryan C.M."/>
            <person name="Banfield J.F."/>
        </authorList>
    </citation>
    <scope>NUCLEOTIDE SEQUENCE [LARGE SCALE GENOMIC DNA]</scope>
    <source>
        <strain evidence="10">CG22_combo_CG10-13_8_21_14_all_43_18</strain>
    </source>
</reference>
<dbReference type="NCBIfam" id="TIGR00810">
    <property type="entry name" value="secG"/>
    <property type="match status" value="1"/>
</dbReference>
<keyword evidence="7 9" id="KW-0811">Translocation</keyword>
<dbReference type="AlphaFoldDB" id="A0A2H0DWW9"/>
<dbReference type="Proteomes" id="UP000231276">
    <property type="component" value="Unassembled WGS sequence"/>
</dbReference>
<comment type="caution">
    <text evidence="10">The sequence shown here is derived from an EMBL/GenBank/DDBJ whole genome shotgun (WGS) entry which is preliminary data.</text>
</comment>
<evidence type="ECO:0000256" key="6">
    <source>
        <dbReference type="ARBA" id="ARBA00022989"/>
    </source>
</evidence>
<dbReference type="EMBL" id="PCTS01000011">
    <property type="protein sequence ID" value="PIP86673.1"/>
    <property type="molecule type" value="Genomic_DNA"/>
</dbReference>
<keyword evidence="9" id="KW-1003">Cell membrane</keyword>
<dbReference type="InterPro" id="IPR004692">
    <property type="entry name" value="SecG"/>
</dbReference>
<gene>
    <name evidence="10" type="primary">secG</name>
    <name evidence="10" type="ORF">COW82_00890</name>
</gene>
<dbReference type="GO" id="GO:0005886">
    <property type="term" value="C:plasma membrane"/>
    <property type="evidence" value="ECO:0007669"/>
    <property type="project" value="UniProtKB-SubCell"/>
</dbReference>
<evidence type="ECO:0000256" key="4">
    <source>
        <dbReference type="ARBA" id="ARBA00022692"/>
    </source>
</evidence>
<proteinExistence type="inferred from homology"/>
<keyword evidence="5 9" id="KW-0653">Protein transport</keyword>
<evidence type="ECO:0000256" key="1">
    <source>
        <dbReference type="ARBA" id="ARBA00004141"/>
    </source>
</evidence>
<evidence type="ECO:0000256" key="7">
    <source>
        <dbReference type="ARBA" id="ARBA00023010"/>
    </source>
</evidence>
<comment type="function">
    <text evidence="9">Involved in protein export. Participates in an early event of protein translocation.</text>
</comment>
<comment type="caution">
    <text evidence="9">Lacks conserved residue(s) required for the propagation of feature annotation.</text>
</comment>
<dbReference type="GO" id="GO:0015450">
    <property type="term" value="F:protein-transporting ATPase activity"/>
    <property type="evidence" value="ECO:0007669"/>
    <property type="project" value="UniProtKB-UniRule"/>
</dbReference>
<evidence type="ECO:0000256" key="9">
    <source>
        <dbReference type="RuleBase" id="RU365087"/>
    </source>
</evidence>
<comment type="subcellular location">
    <subcellularLocation>
        <location evidence="9">Cell membrane</location>
        <topology evidence="9">Multi-pass membrane protein</topology>
    </subcellularLocation>
    <subcellularLocation>
        <location evidence="1">Membrane</location>
        <topology evidence="1">Multi-pass membrane protein</topology>
    </subcellularLocation>
</comment>
<evidence type="ECO:0000313" key="10">
    <source>
        <dbReference type="EMBL" id="PIP86673.1"/>
    </source>
</evidence>
<feature type="transmembrane region" description="Helical" evidence="9">
    <location>
        <begin position="51"/>
        <end position="71"/>
    </location>
</feature>
<protein>
    <recommendedName>
        <fullName evidence="9">Protein-export membrane protein SecG</fullName>
    </recommendedName>
</protein>
<evidence type="ECO:0000256" key="8">
    <source>
        <dbReference type="ARBA" id="ARBA00023136"/>
    </source>
</evidence>
<keyword evidence="4 9" id="KW-0812">Transmembrane</keyword>